<feature type="compositionally biased region" description="Polar residues" evidence="1">
    <location>
        <begin position="59"/>
        <end position="69"/>
    </location>
</feature>
<reference evidence="3" key="1">
    <citation type="submission" date="2020-03" db="EMBL/GenBank/DDBJ databases">
        <title>Castanea mollissima Vanexum genome sequencing.</title>
        <authorList>
            <person name="Staton M."/>
        </authorList>
    </citation>
    <scope>NUCLEOTIDE SEQUENCE</scope>
    <source>
        <tissue evidence="3">Leaf</tissue>
    </source>
</reference>
<feature type="compositionally biased region" description="Low complexity" evidence="1">
    <location>
        <begin position="1"/>
        <end position="22"/>
    </location>
</feature>
<evidence type="ECO:0000256" key="2">
    <source>
        <dbReference type="SAM" id="Phobius"/>
    </source>
</evidence>
<feature type="region of interest" description="Disordered" evidence="1">
    <location>
        <begin position="1"/>
        <end position="72"/>
    </location>
</feature>
<keyword evidence="4" id="KW-1185">Reference proteome</keyword>
<keyword evidence="2" id="KW-0472">Membrane</keyword>
<feature type="transmembrane region" description="Helical" evidence="2">
    <location>
        <begin position="81"/>
        <end position="104"/>
    </location>
</feature>
<keyword evidence="2" id="KW-1133">Transmembrane helix</keyword>
<proteinExistence type="predicted"/>
<dbReference type="EMBL" id="JRKL02000621">
    <property type="protein sequence ID" value="KAF3969670.1"/>
    <property type="molecule type" value="Genomic_DNA"/>
</dbReference>
<feature type="transmembrane region" description="Helical" evidence="2">
    <location>
        <begin position="116"/>
        <end position="141"/>
    </location>
</feature>
<sequence>MNNPRIKNMNIKPRIKNMNINKNKIDQTEPHPNQQQQTHADQTNNNNNKPCNSKKQNKPQHNTKLSSTETEPDPNFTLAGAFFFAAGDFTLFGFGAFFAGAAFFDGVVLVQVLATFAFGFATGFAFAATFVFGFAVTNFALGFTDAAAFAFGFGLVETFFALGATLVAFGFATDLGFAGAETVEDFFTGAAGTSLNEFFTLMSFPEATSFRCESKFQTHRSERKFLETNFLVLPSHFLVLPSPKNPWTKPNTKLKTNQIHSPLQRVLPSPEAFVAWVWLESAPGLLGSHPLSHIVTVEILGAWVTGFSPVVTHRHR</sequence>
<evidence type="ECO:0000256" key="1">
    <source>
        <dbReference type="SAM" id="MobiDB-lite"/>
    </source>
</evidence>
<gene>
    <name evidence="3" type="ORF">CMV_006555</name>
</gene>
<organism evidence="3 4">
    <name type="scientific">Castanea mollissima</name>
    <name type="common">Chinese chestnut</name>
    <dbReference type="NCBI Taxonomy" id="60419"/>
    <lineage>
        <taxon>Eukaryota</taxon>
        <taxon>Viridiplantae</taxon>
        <taxon>Streptophyta</taxon>
        <taxon>Embryophyta</taxon>
        <taxon>Tracheophyta</taxon>
        <taxon>Spermatophyta</taxon>
        <taxon>Magnoliopsida</taxon>
        <taxon>eudicotyledons</taxon>
        <taxon>Gunneridae</taxon>
        <taxon>Pentapetalae</taxon>
        <taxon>rosids</taxon>
        <taxon>fabids</taxon>
        <taxon>Fagales</taxon>
        <taxon>Fagaceae</taxon>
        <taxon>Castanea</taxon>
    </lineage>
</organism>
<feature type="transmembrane region" description="Helical" evidence="2">
    <location>
        <begin position="147"/>
        <end position="172"/>
    </location>
</feature>
<protein>
    <submittedName>
        <fullName evidence="3">Uncharacterized protein</fullName>
    </submittedName>
</protein>
<name>A0A8J4VTB4_9ROSI</name>
<feature type="compositionally biased region" description="Polar residues" evidence="1">
    <location>
        <begin position="30"/>
        <end position="43"/>
    </location>
</feature>
<comment type="caution">
    <text evidence="3">The sequence shown here is derived from an EMBL/GenBank/DDBJ whole genome shotgun (WGS) entry which is preliminary data.</text>
</comment>
<accession>A0A8J4VTB4</accession>
<evidence type="ECO:0000313" key="3">
    <source>
        <dbReference type="EMBL" id="KAF3969670.1"/>
    </source>
</evidence>
<evidence type="ECO:0000313" key="4">
    <source>
        <dbReference type="Proteomes" id="UP000737018"/>
    </source>
</evidence>
<feature type="compositionally biased region" description="Low complexity" evidence="1">
    <location>
        <begin position="44"/>
        <end position="54"/>
    </location>
</feature>
<dbReference type="AlphaFoldDB" id="A0A8J4VTB4"/>
<keyword evidence="2" id="KW-0812">Transmembrane</keyword>
<dbReference type="Proteomes" id="UP000737018">
    <property type="component" value="Unassembled WGS sequence"/>
</dbReference>